<evidence type="ECO:0000256" key="5">
    <source>
        <dbReference type="ARBA" id="ARBA00022737"/>
    </source>
</evidence>
<evidence type="ECO:0000256" key="4">
    <source>
        <dbReference type="ARBA" id="ARBA00022729"/>
    </source>
</evidence>
<dbReference type="FunFam" id="3.80.10.10:FF:001167">
    <property type="entry name" value="Chaoptin"/>
    <property type="match status" value="1"/>
</dbReference>
<keyword evidence="10" id="KW-1185">Reference proteome</keyword>
<evidence type="ECO:0000256" key="2">
    <source>
        <dbReference type="ARBA" id="ARBA00022475"/>
    </source>
</evidence>
<gene>
    <name evidence="9" type="ORF">CINCED_3A000078</name>
</gene>
<dbReference type="EMBL" id="CABPRJ010000006">
    <property type="protein sequence ID" value="VVC24869.1"/>
    <property type="molecule type" value="Genomic_DNA"/>
</dbReference>
<evidence type="ECO:0000313" key="10">
    <source>
        <dbReference type="Proteomes" id="UP000325440"/>
    </source>
</evidence>
<dbReference type="Proteomes" id="UP000325440">
    <property type="component" value="Unassembled WGS sequence"/>
</dbReference>
<dbReference type="PROSITE" id="PS51450">
    <property type="entry name" value="LRR"/>
    <property type="match status" value="7"/>
</dbReference>
<dbReference type="PANTHER" id="PTHR24373">
    <property type="entry name" value="SLIT RELATED LEUCINE-RICH REPEAT NEURONAL PROTEIN"/>
    <property type="match status" value="1"/>
</dbReference>
<feature type="signal peptide" evidence="8">
    <location>
        <begin position="1"/>
        <end position="32"/>
    </location>
</feature>
<evidence type="ECO:0000256" key="8">
    <source>
        <dbReference type="SAM" id="SignalP"/>
    </source>
</evidence>
<dbReference type="SMART" id="SM00369">
    <property type="entry name" value="LRR_TYP"/>
    <property type="match status" value="21"/>
</dbReference>
<dbReference type="Pfam" id="PF13855">
    <property type="entry name" value="LRR_8"/>
    <property type="match status" value="4"/>
</dbReference>
<dbReference type="GO" id="GO:0005886">
    <property type="term" value="C:plasma membrane"/>
    <property type="evidence" value="ECO:0007669"/>
    <property type="project" value="UniProtKB-SubCell"/>
</dbReference>
<dbReference type="Gene3D" id="3.80.10.10">
    <property type="entry name" value="Ribonuclease Inhibitor"/>
    <property type="match status" value="7"/>
</dbReference>
<evidence type="ECO:0000256" key="1">
    <source>
        <dbReference type="ARBA" id="ARBA00004236"/>
    </source>
</evidence>
<dbReference type="InterPro" id="IPR003591">
    <property type="entry name" value="Leu-rich_rpt_typical-subtyp"/>
</dbReference>
<dbReference type="Pfam" id="PF13306">
    <property type="entry name" value="LRR_5"/>
    <property type="match status" value="2"/>
</dbReference>
<keyword evidence="2" id="KW-1003">Cell membrane</keyword>
<feature type="compositionally biased region" description="Basic and acidic residues" evidence="7">
    <location>
        <begin position="397"/>
        <end position="416"/>
    </location>
</feature>
<keyword evidence="6" id="KW-0472">Membrane</keyword>
<dbReference type="FunFam" id="3.80.10.10:FF:001164">
    <property type="entry name" value="GH01279p"/>
    <property type="match status" value="1"/>
</dbReference>
<sequence length="1332" mass="152294">MMAADFTNAGYAFLAMWSTMLLWTMSGIGVESHVSDCQPCGFNPLCSCTQSYDSLGEVHCADVYFPRVPHAINRSRLSTLHLRNNDLNTIEPYFLVNTGLYRMTIQDNPLTFLTDDSLYGLEHSLWELELINTHITYVPSKAIRALQKLKVLNLSGNQISEIRWGDWNGLENTLKILKLANNALTHLSQRAFYNLLLLENLDLSGNMISEIHPNAFENGPLQLKKLNLADNLLKFIPYIHLSSPALKFLKNLDVSYNLIDSTKGPSLTTIFRGGRRKFTLDELHLEYNHIKVLEPQSLQNFEIINKTYLDGNPITHIQDGAFKNTKIRELYMVDCDIYNVSDDAFRGLESYLHALDVSNNNITDFPVRKLQQNFNTLMKLGLRDNKIKHLYPLQSELPEKSAKSNEKKTTKDKTVDRSENIKRISQENDNNHHEFHSLQDFDFSGWNNGPLQMNTITGFKYVRQLSLSKTTTPHLDPTNLNFTIDMEELRITGSDLKSIKAHAFKYVHGLKYLDLSDNAINLLDAEAFKEIGHTLEYLKMSHSFSTTFKSIPGDAFRYLSNLKYLELSNNHLQYLRESNFHYQTNLRTLKLQDCMIDHLHKGTFQSTIHISLKEIYLSFNSIKKIEEETFEDLQLLGKIHLDGNRINRIEKHAFINMESLRWVILRGNQIEKLEIEAFQNLPKLQELDLAYNYIKNLDFTFLDQVGMLSYFRMNVSHNLLTKLSSNLNFSTKDIYLQSNIRVFDISYNSIKTVEDRYFTPMETSLSYLHMSHNQLWQVSRNVFGNLISLVWLDIGHNQITEMGFDAFRGSRKLQVFIASHNRLMDLPSDLFKGFTELRLVDFSYNKLRVLPDTFFNEDSLSMEALNMAHNELSRMPVLSFATQSAGVLCDMDVSYNIITTLPVFEMFSRFKSLKRLNLAGNRLMHIEDSNFASLIHLTHLDLSHNDALVFENRGRMFLGLEQSLQNLKLKNISLTSIPELPLPSLLSLDLSVNNIVTASSDRASNLSLLRHLDLSYNQLNAFPPIIMNLPELNSLNLAGNHIYDLSNSTFTMGVSKLISLDLSYLPLVSFETGALNSMKSLQTLIISTFVGIRDFNIPSVISDLHTLRNLNLKVDKISRMGKEFIGFFPYKLRNFTISGKALHALTSNTVFQGLRNPNLNLTIFNTSLDTISNDIFWHMGRVRNVSLDIRNNSLKTLGNPSTNALPKQHGKTFLTSLKVSGNPWTCDCSIGWIEVWHRKKRQFLCDNEDSSSPAASSRFRDSDHYSDIKSTCFIGDEDLETATCADRKKPLAEAFKFDIECGWGAAGRCQAHRFITVVVVAAMVAYHSIMLV</sequence>
<organism evidence="9 10">
    <name type="scientific">Cinara cedri</name>
    <dbReference type="NCBI Taxonomy" id="506608"/>
    <lineage>
        <taxon>Eukaryota</taxon>
        <taxon>Metazoa</taxon>
        <taxon>Ecdysozoa</taxon>
        <taxon>Arthropoda</taxon>
        <taxon>Hexapoda</taxon>
        <taxon>Insecta</taxon>
        <taxon>Pterygota</taxon>
        <taxon>Neoptera</taxon>
        <taxon>Paraneoptera</taxon>
        <taxon>Hemiptera</taxon>
        <taxon>Sternorrhyncha</taxon>
        <taxon>Aphidomorpha</taxon>
        <taxon>Aphidoidea</taxon>
        <taxon>Aphididae</taxon>
        <taxon>Lachninae</taxon>
        <taxon>Cinara</taxon>
    </lineage>
</organism>
<evidence type="ECO:0000256" key="3">
    <source>
        <dbReference type="ARBA" id="ARBA00022614"/>
    </source>
</evidence>
<dbReference type="PANTHER" id="PTHR24373:SF275">
    <property type="entry name" value="TIR DOMAIN-CONTAINING PROTEIN"/>
    <property type="match status" value="1"/>
</dbReference>
<dbReference type="SUPFAM" id="SSF52047">
    <property type="entry name" value="RNI-like"/>
    <property type="match status" value="1"/>
</dbReference>
<dbReference type="Pfam" id="PF00560">
    <property type="entry name" value="LRR_1"/>
    <property type="match status" value="1"/>
</dbReference>
<dbReference type="SMART" id="SM00364">
    <property type="entry name" value="LRR_BAC"/>
    <property type="match status" value="11"/>
</dbReference>
<accession>A0A5E4M4S0</accession>
<dbReference type="InterPro" id="IPR001611">
    <property type="entry name" value="Leu-rich_rpt"/>
</dbReference>
<evidence type="ECO:0000313" key="9">
    <source>
        <dbReference type="EMBL" id="VVC24869.1"/>
    </source>
</evidence>
<dbReference type="InterPro" id="IPR050328">
    <property type="entry name" value="Dev_Immune_Receptor"/>
</dbReference>
<reference evidence="9 10" key="1">
    <citation type="submission" date="2019-08" db="EMBL/GenBank/DDBJ databases">
        <authorList>
            <person name="Alioto T."/>
            <person name="Alioto T."/>
            <person name="Gomez Garrido J."/>
        </authorList>
    </citation>
    <scope>NUCLEOTIDE SEQUENCE [LARGE SCALE GENOMIC DNA]</scope>
</reference>
<dbReference type="InterPro" id="IPR026906">
    <property type="entry name" value="LRR_5"/>
</dbReference>
<keyword evidence="4 8" id="KW-0732">Signal</keyword>
<feature type="chain" id="PRO_5023104384" evidence="8">
    <location>
        <begin position="33"/>
        <end position="1332"/>
    </location>
</feature>
<dbReference type="GO" id="GO:0048468">
    <property type="term" value="P:cell development"/>
    <property type="evidence" value="ECO:0007669"/>
    <property type="project" value="UniProtKB-ARBA"/>
</dbReference>
<feature type="region of interest" description="Disordered" evidence="7">
    <location>
        <begin position="393"/>
        <end position="416"/>
    </location>
</feature>
<keyword evidence="5" id="KW-0677">Repeat</keyword>
<dbReference type="OrthoDB" id="1111193at2759"/>
<proteinExistence type="predicted"/>
<dbReference type="SMART" id="SM00365">
    <property type="entry name" value="LRR_SD22"/>
    <property type="match status" value="11"/>
</dbReference>
<name>A0A5E4M4S0_9HEMI</name>
<dbReference type="SUPFAM" id="SSF52058">
    <property type="entry name" value="L domain-like"/>
    <property type="match status" value="3"/>
</dbReference>
<evidence type="ECO:0000256" key="7">
    <source>
        <dbReference type="SAM" id="MobiDB-lite"/>
    </source>
</evidence>
<evidence type="ECO:0000256" key="6">
    <source>
        <dbReference type="ARBA" id="ARBA00023136"/>
    </source>
</evidence>
<keyword evidence="3" id="KW-0433">Leucine-rich repeat</keyword>
<dbReference type="InterPro" id="IPR032675">
    <property type="entry name" value="LRR_dom_sf"/>
</dbReference>
<protein>
    <submittedName>
        <fullName evidence="9">Leucine-rich repeat,Leucine-rich repeat domain, L domain-like,Leucine-rich repeat, typical subtype,Leucine</fullName>
    </submittedName>
</protein>
<comment type="subcellular location">
    <subcellularLocation>
        <location evidence="1">Cell membrane</location>
    </subcellularLocation>
</comment>